<evidence type="ECO:0000313" key="3">
    <source>
        <dbReference type="Proteomes" id="UP001208570"/>
    </source>
</evidence>
<dbReference type="PANTHER" id="PTHR34009">
    <property type="entry name" value="PROTEIN STAR"/>
    <property type="match status" value="1"/>
</dbReference>
<dbReference type="EMBL" id="JAODUP010000278">
    <property type="protein sequence ID" value="KAK2154062.1"/>
    <property type="molecule type" value="Genomic_DNA"/>
</dbReference>
<dbReference type="InterPro" id="IPR029063">
    <property type="entry name" value="SAM-dependent_MTases_sf"/>
</dbReference>
<dbReference type="GO" id="GO:0005789">
    <property type="term" value="C:endoplasmic reticulum membrane"/>
    <property type="evidence" value="ECO:0007669"/>
    <property type="project" value="TreeGrafter"/>
</dbReference>
<gene>
    <name evidence="2" type="ORF">LSH36_278g06043</name>
</gene>
<dbReference type="GO" id="GO:0005886">
    <property type="term" value="C:plasma membrane"/>
    <property type="evidence" value="ECO:0007669"/>
    <property type="project" value="TreeGrafter"/>
</dbReference>
<proteinExistence type="predicted"/>
<accession>A0AAD9JJB9</accession>
<dbReference type="InterPro" id="IPR006342">
    <property type="entry name" value="FkbM_mtfrase"/>
</dbReference>
<dbReference type="PANTHER" id="PTHR34009:SF2">
    <property type="entry name" value="PROTEIN STAR"/>
    <property type="match status" value="1"/>
</dbReference>
<dbReference type="AlphaFoldDB" id="A0AAD9JJB9"/>
<feature type="domain" description="Methyltransferase FkbM" evidence="1">
    <location>
        <begin position="116"/>
        <end position="265"/>
    </location>
</feature>
<comment type="caution">
    <text evidence="2">The sequence shown here is derived from an EMBL/GenBank/DDBJ whole genome shotgun (WGS) entry which is preliminary data.</text>
</comment>
<dbReference type="GO" id="GO:0006888">
    <property type="term" value="P:endoplasmic reticulum to Golgi vesicle-mediated transport"/>
    <property type="evidence" value="ECO:0007669"/>
    <property type="project" value="TreeGrafter"/>
</dbReference>
<name>A0AAD9JJB9_9ANNE</name>
<dbReference type="GO" id="GO:0031902">
    <property type="term" value="C:late endosome membrane"/>
    <property type="evidence" value="ECO:0007669"/>
    <property type="project" value="TreeGrafter"/>
</dbReference>
<evidence type="ECO:0000313" key="2">
    <source>
        <dbReference type="EMBL" id="KAK2154062.1"/>
    </source>
</evidence>
<sequence length="322" mass="37176">MKLSTVGRYCPRRSMSLIILCGILLVVLIHHIMVGPGMRHGDIFARENIAHFEANMHKLKQDDPRLVEYIRRFWVRKPTTRPRKLSSPSTTDFSQYGQSYLVDDLLKRRKNGFFLEVGAGNGEDLSDTLFFERERDWSGLLVEANRELYTGIVHRRRKAYSINACASVTKHAVRSNFTHAGFVGGLTDHFDESHKRIMDLRPESLPRAVEMVEQCFPLFSMLVAVNRTHIDYFSLDVEGSELDILKTIPFDKVVIDIITVEYGVRGIKTRDESSIERLKAIRRFFKNLKGMYEEIGVIPSKFPDDQIENDVHGLDVIFKRKK</sequence>
<reference evidence="2" key="1">
    <citation type="journal article" date="2023" name="Mol. Biol. Evol.">
        <title>Third-Generation Sequencing Reveals the Adaptive Role of the Epigenome in Three Deep-Sea Polychaetes.</title>
        <authorList>
            <person name="Perez M."/>
            <person name="Aroh O."/>
            <person name="Sun Y."/>
            <person name="Lan Y."/>
            <person name="Juniper S.K."/>
            <person name="Young C.R."/>
            <person name="Angers B."/>
            <person name="Qian P.Y."/>
        </authorList>
    </citation>
    <scope>NUCLEOTIDE SEQUENCE</scope>
    <source>
        <strain evidence="2">P08H-3</strain>
    </source>
</reference>
<dbReference type="GO" id="GO:0016197">
    <property type="term" value="P:endosomal transport"/>
    <property type="evidence" value="ECO:0007669"/>
    <property type="project" value="TreeGrafter"/>
</dbReference>
<protein>
    <recommendedName>
        <fullName evidence="1">Methyltransferase FkbM domain-containing protein</fullName>
    </recommendedName>
</protein>
<evidence type="ECO:0000259" key="1">
    <source>
        <dbReference type="Pfam" id="PF05050"/>
    </source>
</evidence>
<dbReference type="InterPro" id="IPR053202">
    <property type="entry name" value="EGF_Rcpt_Signaling_Reg"/>
</dbReference>
<dbReference type="GO" id="GO:0005794">
    <property type="term" value="C:Golgi apparatus"/>
    <property type="evidence" value="ECO:0007669"/>
    <property type="project" value="TreeGrafter"/>
</dbReference>
<dbReference type="Proteomes" id="UP001208570">
    <property type="component" value="Unassembled WGS sequence"/>
</dbReference>
<keyword evidence="3" id="KW-1185">Reference proteome</keyword>
<organism evidence="2 3">
    <name type="scientific">Paralvinella palmiformis</name>
    <dbReference type="NCBI Taxonomy" id="53620"/>
    <lineage>
        <taxon>Eukaryota</taxon>
        <taxon>Metazoa</taxon>
        <taxon>Spiralia</taxon>
        <taxon>Lophotrochozoa</taxon>
        <taxon>Annelida</taxon>
        <taxon>Polychaeta</taxon>
        <taxon>Sedentaria</taxon>
        <taxon>Canalipalpata</taxon>
        <taxon>Terebellida</taxon>
        <taxon>Terebelliformia</taxon>
        <taxon>Alvinellidae</taxon>
        <taxon>Paralvinella</taxon>
    </lineage>
</organism>
<dbReference type="Pfam" id="PF05050">
    <property type="entry name" value="Methyltransf_21"/>
    <property type="match status" value="1"/>
</dbReference>
<dbReference type="Gene3D" id="3.40.50.150">
    <property type="entry name" value="Vaccinia Virus protein VP39"/>
    <property type="match status" value="1"/>
</dbReference>